<reference evidence="5 6" key="1">
    <citation type="submission" date="2019-11" db="EMBL/GenBank/DDBJ databases">
        <authorList>
            <person name="Ren C."/>
            <person name="Wang H."/>
            <person name="Xu Y."/>
        </authorList>
    </citation>
    <scope>NUCLEOTIDE SEQUENCE [LARGE SCALE GENOMIC DNA]</scope>
    <source>
        <strain evidence="6">JNU-WLY1368</strain>
        <strain evidence="3 5">LBM 19010</strain>
    </source>
</reference>
<dbReference type="Gene3D" id="2.20.28.50">
    <property type="entry name" value="degv family protein"/>
    <property type="match status" value="1"/>
</dbReference>
<dbReference type="EMBL" id="CP046051">
    <property type="protein sequence ID" value="QKN24360.1"/>
    <property type="molecule type" value="Genomic_DNA"/>
</dbReference>
<evidence type="ECO:0000256" key="2">
    <source>
        <dbReference type="ARBA" id="ARBA00023121"/>
    </source>
</evidence>
<evidence type="ECO:0000313" key="5">
    <source>
        <dbReference type="Proteomes" id="UP000501316"/>
    </source>
</evidence>
<dbReference type="PROSITE" id="PS51482">
    <property type="entry name" value="DEGV"/>
    <property type="match status" value="1"/>
</dbReference>
<dbReference type="NCBIfam" id="TIGR00762">
    <property type="entry name" value="DegV"/>
    <property type="match status" value="1"/>
</dbReference>
<dbReference type="Pfam" id="PF02645">
    <property type="entry name" value="DegV"/>
    <property type="match status" value="1"/>
</dbReference>
<dbReference type="InterPro" id="IPR043168">
    <property type="entry name" value="DegV_C"/>
</dbReference>
<dbReference type="Gene3D" id="3.30.1180.10">
    <property type="match status" value="1"/>
</dbReference>
<evidence type="ECO:0000313" key="3">
    <source>
        <dbReference type="EMBL" id="QKN24360.1"/>
    </source>
</evidence>
<gene>
    <name evidence="3" type="ORF">GJQ69_07630</name>
    <name evidence="4" type="ORF">GKP14_06175</name>
</gene>
<reference evidence="4" key="3">
    <citation type="journal article" date="2022" name="Int. J. Syst. Evol. Microbiol.">
        <title>Caproicibacterium lactatifermentans sp. nov., isolated from pit clay used for the production of Chinese strong aroma-type liquor.</title>
        <authorList>
            <person name="Wang H."/>
            <person name="Gu Y."/>
            <person name="Zhao D."/>
            <person name="Qiao Z."/>
            <person name="Zheng J."/>
            <person name="Gao J."/>
            <person name="Ren C."/>
            <person name="Xu Y."/>
        </authorList>
    </citation>
    <scope>NUCLEOTIDE SEQUENCE</scope>
    <source>
        <strain evidence="4">JNU-WLY1368</strain>
    </source>
</reference>
<organism evidence="3 5">
    <name type="scientific">Caproicibacterium lactatifermentans</name>
    <dbReference type="NCBI Taxonomy" id="2666138"/>
    <lineage>
        <taxon>Bacteria</taxon>
        <taxon>Bacillati</taxon>
        <taxon>Bacillota</taxon>
        <taxon>Clostridia</taxon>
        <taxon>Eubacteriales</taxon>
        <taxon>Oscillospiraceae</taxon>
        <taxon>Caproicibacterium</taxon>
    </lineage>
</organism>
<accession>A0A859DRB3</accession>
<evidence type="ECO:0000313" key="4">
    <source>
        <dbReference type="EMBL" id="QKO30627.1"/>
    </source>
</evidence>
<reference evidence="4" key="2">
    <citation type="journal article" date="2021" name="Appl. Environ. Microbiol.">
        <title>Adaptability of a Caproate-Producing Bacterium Contributes to Its Dominance in an Anaerobic Fermentation System.</title>
        <authorList>
            <person name="Wang H."/>
            <person name="Gu Y."/>
            <person name="Zhou W."/>
            <person name="Zhao D."/>
            <person name="Qiao Z."/>
            <person name="Zheng J."/>
            <person name="Gao J."/>
            <person name="Chen X."/>
            <person name="Ren C."/>
            <person name="Xu Y."/>
        </authorList>
    </citation>
    <scope>NUCLEOTIDE SEQUENCE</scope>
    <source>
        <strain evidence="4">JNU-WLY1368</strain>
    </source>
</reference>
<dbReference type="KEGG" id="clf:GJQ69_07630"/>
<evidence type="ECO:0000256" key="1">
    <source>
        <dbReference type="ARBA" id="ARBA00003238"/>
    </source>
</evidence>
<dbReference type="PANTHER" id="PTHR33434">
    <property type="entry name" value="DEGV DOMAIN-CONTAINING PROTEIN DR_1986-RELATED"/>
    <property type="match status" value="1"/>
</dbReference>
<dbReference type="Gene3D" id="3.40.50.10440">
    <property type="entry name" value="Dihydroxyacetone kinase, domain 1"/>
    <property type="match status" value="1"/>
</dbReference>
<sequence>MKNYCLMTDATAELTPELAQELDVVVLPMPLDLDGKAYQFTSFDDKLSAHDFYDHLRAGKSAHTSQINEATYMEYFEKYLQQGIDILYLCFSSGLSNTYCAACRCAEELRRKYPERTLECVDTLCASAGEGLLVYTCANMRKSGTPLEEVKQWAYDHRDTVCQCFKVDELEHLRRGGRISTTTAVIGSALQIKPILVVNHEGKLEVVAKARGRKRARDYLLQIIEKHLLNTPENDTIFIGHGDTLEEAQSLAADIQKNLPQIKRTIIVPIGPIVGTHVGPGMMDLLFYGTDRMCRLR</sequence>
<keyword evidence="2" id="KW-0446">Lipid-binding</keyword>
<dbReference type="RefSeq" id="WP_086035314.1">
    <property type="nucleotide sequence ID" value="NZ_CP046051.1"/>
</dbReference>
<dbReference type="GO" id="GO:0008289">
    <property type="term" value="F:lipid binding"/>
    <property type="evidence" value="ECO:0007669"/>
    <property type="project" value="UniProtKB-KW"/>
</dbReference>
<dbReference type="PANTHER" id="PTHR33434:SF3">
    <property type="entry name" value="DEGV DOMAIN-CONTAINING PROTEIN YITS"/>
    <property type="match status" value="1"/>
</dbReference>
<keyword evidence="6" id="KW-1185">Reference proteome</keyword>
<proteinExistence type="predicted"/>
<name>A0A859DRB3_9FIRM</name>
<dbReference type="InterPro" id="IPR003797">
    <property type="entry name" value="DegV"/>
</dbReference>
<dbReference type="SUPFAM" id="SSF82549">
    <property type="entry name" value="DAK1/DegV-like"/>
    <property type="match status" value="1"/>
</dbReference>
<protein>
    <submittedName>
        <fullName evidence="3">DegV family EDD domain-containing protein</fullName>
    </submittedName>
</protein>
<dbReference type="Proteomes" id="UP000501316">
    <property type="component" value="Chromosome"/>
</dbReference>
<evidence type="ECO:0000313" key="6">
    <source>
        <dbReference type="Proteomes" id="UP000509623"/>
    </source>
</evidence>
<dbReference type="InterPro" id="IPR050270">
    <property type="entry name" value="DegV_domain_contain"/>
</dbReference>
<dbReference type="AlphaFoldDB" id="A0A859DRB3"/>
<dbReference type="Proteomes" id="UP000509623">
    <property type="component" value="Chromosome"/>
</dbReference>
<dbReference type="EMBL" id="CP046161">
    <property type="protein sequence ID" value="QKO30627.1"/>
    <property type="molecule type" value="Genomic_DNA"/>
</dbReference>
<comment type="function">
    <text evidence="1">May bind long-chain fatty acids, such as palmitate, and may play a role in lipid transport or fatty acid metabolism.</text>
</comment>